<dbReference type="PRINTS" id="PR00625">
    <property type="entry name" value="JDOMAIN"/>
</dbReference>
<accession>A0AAD8XY98</accession>
<evidence type="ECO:0000313" key="3">
    <source>
        <dbReference type="EMBL" id="KAK1735590.1"/>
    </source>
</evidence>
<comment type="caution">
    <text evidence="3">The sequence shown here is derived from an EMBL/GenBank/DDBJ whole genome shotgun (WGS) entry which is preliminary data.</text>
</comment>
<dbReference type="InterPro" id="IPR036869">
    <property type="entry name" value="J_dom_sf"/>
</dbReference>
<keyword evidence="4" id="KW-1185">Reference proteome</keyword>
<proteinExistence type="predicted"/>
<evidence type="ECO:0000313" key="4">
    <source>
        <dbReference type="Proteomes" id="UP001224775"/>
    </source>
</evidence>
<name>A0AAD8XY98_9STRA</name>
<dbReference type="SUPFAM" id="SSF46565">
    <property type="entry name" value="Chaperone J-domain"/>
    <property type="match status" value="1"/>
</dbReference>
<dbReference type="CDD" id="cd06257">
    <property type="entry name" value="DnaJ"/>
    <property type="match status" value="1"/>
</dbReference>
<feature type="domain" description="J" evidence="2">
    <location>
        <begin position="52"/>
        <end position="117"/>
    </location>
</feature>
<dbReference type="Proteomes" id="UP001224775">
    <property type="component" value="Unassembled WGS sequence"/>
</dbReference>
<dbReference type="InterPro" id="IPR001623">
    <property type="entry name" value="DnaJ_domain"/>
</dbReference>
<dbReference type="PROSITE" id="PS50076">
    <property type="entry name" value="DNAJ_2"/>
    <property type="match status" value="1"/>
</dbReference>
<dbReference type="PANTHER" id="PTHR45432">
    <property type="entry name" value="CHAPERONE PROTEIN DNAJ 11, CHLOROPLASTIC-LIKE"/>
    <property type="match status" value="1"/>
</dbReference>
<protein>
    <recommendedName>
        <fullName evidence="2">J domain-containing protein</fullName>
    </recommendedName>
</protein>
<dbReference type="SMART" id="SM00271">
    <property type="entry name" value="DnaJ"/>
    <property type="match status" value="1"/>
</dbReference>
<dbReference type="Gene3D" id="1.10.287.110">
    <property type="entry name" value="DnaJ domain"/>
    <property type="match status" value="1"/>
</dbReference>
<evidence type="ECO:0000256" key="1">
    <source>
        <dbReference type="SAM" id="MobiDB-lite"/>
    </source>
</evidence>
<dbReference type="PANTHER" id="PTHR45432:SF6">
    <property type="entry name" value="J DOMAIN-CONTAINING PROTEIN"/>
    <property type="match status" value="1"/>
</dbReference>
<organism evidence="3 4">
    <name type="scientific">Skeletonema marinoi</name>
    <dbReference type="NCBI Taxonomy" id="267567"/>
    <lineage>
        <taxon>Eukaryota</taxon>
        <taxon>Sar</taxon>
        <taxon>Stramenopiles</taxon>
        <taxon>Ochrophyta</taxon>
        <taxon>Bacillariophyta</taxon>
        <taxon>Coscinodiscophyceae</taxon>
        <taxon>Thalassiosirophycidae</taxon>
        <taxon>Thalassiosirales</taxon>
        <taxon>Skeletonemataceae</taxon>
        <taxon>Skeletonema</taxon>
        <taxon>Skeletonema marinoi-dohrnii complex</taxon>
    </lineage>
</organism>
<feature type="region of interest" description="Disordered" evidence="1">
    <location>
        <begin position="162"/>
        <end position="187"/>
    </location>
</feature>
<reference evidence="3" key="1">
    <citation type="submission" date="2023-06" db="EMBL/GenBank/DDBJ databases">
        <title>Survivors Of The Sea: Transcriptome response of Skeletonema marinoi to long-term dormancy.</title>
        <authorList>
            <person name="Pinder M.I.M."/>
            <person name="Kourtchenko O."/>
            <person name="Robertson E.K."/>
            <person name="Larsson T."/>
            <person name="Maumus F."/>
            <person name="Osuna-Cruz C.M."/>
            <person name="Vancaester E."/>
            <person name="Stenow R."/>
            <person name="Vandepoele K."/>
            <person name="Ploug H."/>
            <person name="Bruchert V."/>
            <person name="Godhe A."/>
            <person name="Topel M."/>
        </authorList>
    </citation>
    <scope>NUCLEOTIDE SEQUENCE</scope>
    <source>
        <strain evidence="3">R05AC</strain>
    </source>
</reference>
<sequence>MTIWRKLIHCAYSSQWSHLPNKCLSASHPIRRCRAPTSYCHRNIGSQNHNESPYDVLHVKANASKEEVKTAFRTLAKLHHPDLNRRLFEDNDDVDDDNENTMARLVNAYESLMSKYSASYLSDANDSRVALACEIYTVDELRNSPLFDVYAFRINYNDDDINSRGDVEEGGSDTIHTPSNSDGQNRLDPHPVLPIDAHPQDSVSDLKRCIIQQYATAWGLKDRKRDRDGLYLGWELIYGNNHDTDANSHSVLSYHLFLESYGVNNGDILHAVVRK</sequence>
<dbReference type="EMBL" id="JATAAI010000033">
    <property type="protein sequence ID" value="KAK1735590.1"/>
    <property type="molecule type" value="Genomic_DNA"/>
</dbReference>
<dbReference type="Pfam" id="PF00226">
    <property type="entry name" value="DnaJ"/>
    <property type="match status" value="1"/>
</dbReference>
<dbReference type="AlphaFoldDB" id="A0AAD8XY98"/>
<gene>
    <name evidence="3" type="ORF">QTG54_013753</name>
</gene>
<evidence type="ECO:0000259" key="2">
    <source>
        <dbReference type="PROSITE" id="PS50076"/>
    </source>
</evidence>
<feature type="compositionally biased region" description="Polar residues" evidence="1">
    <location>
        <begin position="174"/>
        <end position="184"/>
    </location>
</feature>